<dbReference type="Proteomes" id="UP000041254">
    <property type="component" value="Unassembled WGS sequence"/>
</dbReference>
<name>A0A0G4FCU2_VITBC</name>
<evidence type="ECO:0000313" key="3">
    <source>
        <dbReference type="EMBL" id="CEM10980.1"/>
    </source>
</evidence>
<gene>
    <name evidence="3" type="ORF">Vbra_1330</name>
</gene>
<keyword evidence="2" id="KW-1133">Transmembrane helix</keyword>
<keyword evidence="2" id="KW-0472">Membrane</keyword>
<dbReference type="AlphaFoldDB" id="A0A0G4FCU2"/>
<evidence type="ECO:0000313" key="4">
    <source>
        <dbReference type="Proteomes" id="UP000041254"/>
    </source>
</evidence>
<dbReference type="VEuPathDB" id="CryptoDB:Vbra_1330"/>
<reference evidence="3 4" key="1">
    <citation type="submission" date="2014-11" db="EMBL/GenBank/DDBJ databases">
        <authorList>
            <person name="Zhu J."/>
            <person name="Qi W."/>
            <person name="Song R."/>
        </authorList>
    </citation>
    <scope>NUCLEOTIDE SEQUENCE [LARGE SCALE GENOMIC DNA]</scope>
</reference>
<proteinExistence type="predicted"/>
<keyword evidence="4" id="KW-1185">Reference proteome</keyword>
<sequence length="408" mass="45683">MAVHILQTEFADRLNSIDDAVQDFIMTETPMPVGTPAQQDEPHHGHSPPTSPQAGEAARSSFVPRPPPVQSSRVPPKQLLSDDNIYADALSPLTSPANRGSIVSKTPVARNIPLRSSFRVKVVEGEKGRSVEQRRKSVEISLPPEMMKKVLNGEALTQTDTKVYYPEFIASYINPLVGTLIIAIGLIVSLWMVTDNPLAMVCIIPFVPFWVWFVIRIPLTLTRDVEKRKYILRFVAKTRMVPFNEIITIEKYSQTVAEGEVQPSCTWFFFLTWNSGGVTNPSDTVCIRLLTSTLYFSPECGAKRFIKDNKKFLPSSRRGSRRVSRQSHRSQSRSSNVLLSSSGAFAPFEQPQQQLGEGQGDQRGDEEGGGTNNMENRPSFVSFEWQTSEIPPERQNTKTNKEDDDQPV</sequence>
<dbReference type="InParanoid" id="A0A0G4FCU2"/>
<feature type="compositionally biased region" description="Basic and acidic residues" evidence="1">
    <location>
        <begin position="391"/>
        <end position="401"/>
    </location>
</feature>
<organism evidence="3 4">
    <name type="scientific">Vitrella brassicaformis (strain CCMP3155)</name>
    <dbReference type="NCBI Taxonomy" id="1169540"/>
    <lineage>
        <taxon>Eukaryota</taxon>
        <taxon>Sar</taxon>
        <taxon>Alveolata</taxon>
        <taxon>Colpodellida</taxon>
        <taxon>Vitrellaceae</taxon>
        <taxon>Vitrella</taxon>
    </lineage>
</organism>
<evidence type="ECO:0000256" key="1">
    <source>
        <dbReference type="SAM" id="MobiDB-lite"/>
    </source>
</evidence>
<feature type="transmembrane region" description="Helical" evidence="2">
    <location>
        <begin position="198"/>
        <end position="219"/>
    </location>
</feature>
<dbReference type="EMBL" id="CDMY01000407">
    <property type="protein sequence ID" value="CEM10980.1"/>
    <property type="molecule type" value="Genomic_DNA"/>
</dbReference>
<evidence type="ECO:0000256" key="2">
    <source>
        <dbReference type="SAM" id="Phobius"/>
    </source>
</evidence>
<feature type="region of interest" description="Disordered" evidence="1">
    <location>
        <begin position="349"/>
        <end position="408"/>
    </location>
</feature>
<keyword evidence="2" id="KW-0812">Transmembrane</keyword>
<feature type="transmembrane region" description="Helical" evidence="2">
    <location>
        <begin position="172"/>
        <end position="192"/>
    </location>
</feature>
<feature type="compositionally biased region" description="Basic residues" evidence="1">
    <location>
        <begin position="318"/>
        <end position="331"/>
    </location>
</feature>
<feature type="region of interest" description="Disordered" evidence="1">
    <location>
        <begin position="314"/>
        <end position="337"/>
    </location>
</feature>
<protein>
    <submittedName>
        <fullName evidence="3">Uncharacterized protein</fullName>
    </submittedName>
</protein>
<accession>A0A0G4FCU2</accession>
<feature type="region of interest" description="Disordered" evidence="1">
    <location>
        <begin position="30"/>
        <end position="80"/>
    </location>
</feature>